<name>A0A0G2I4K3_9EURO</name>
<evidence type="ECO:0000313" key="3">
    <source>
        <dbReference type="Proteomes" id="UP000034164"/>
    </source>
</evidence>
<organism evidence="2 3">
    <name type="scientific">[Emmonsia] crescens</name>
    <dbReference type="NCBI Taxonomy" id="73230"/>
    <lineage>
        <taxon>Eukaryota</taxon>
        <taxon>Fungi</taxon>
        <taxon>Dikarya</taxon>
        <taxon>Ascomycota</taxon>
        <taxon>Pezizomycotina</taxon>
        <taxon>Eurotiomycetes</taxon>
        <taxon>Eurotiomycetidae</taxon>
        <taxon>Onygenales</taxon>
        <taxon>Ajellomycetaceae</taxon>
        <taxon>Emergomyces</taxon>
    </lineage>
</organism>
<accession>A0A0G2I4K3</accession>
<evidence type="ECO:0000313" key="2">
    <source>
        <dbReference type="EMBL" id="KKZ65373.1"/>
    </source>
</evidence>
<evidence type="ECO:0000256" key="1">
    <source>
        <dbReference type="SAM" id="MobiDB-lite"/>
    </source>
</evidence>
<proteinExistence type="predicted"/>
<comment type="caution">
    <text evidence="2">The sequence shown here is derived from an EMBL/GenBank/DDBJ whole genome shotgun (WGS) entry which is preliminary data.</text>
</comment>
<feature type="region of interest" description="Disordered" evidence="1">
    <location>
        <begin position="1"/>
        <end position="20"/>
    </location>
</feature>
<dbReference type="Proteomes" id="UP000034164">
    <property type="component" value="Unassembled WGS sequence"/>
</dbReference>
<feature type="non-terminal residue" evidence="2">
    <location>
        <position position="1"/>
    </location>
</feature>
<dbReference type="VEuPathDB" id="FungiDB:EMCG_08802"/>
<sequence>GHGTVIPADSKNVAQSVNPEKGGMSRLRAIEMEEGRGWFRRKYQSNVRRV</sequence>
<dbReference type="EMBL" id="LCZI01000662">
    <property type="protein sequence ID" value="KKZ65373.1"/>
    <property type="molecule type" value="Genomic_DNA"/>
</dbReference>
<dbReference type="AlphaFoldDB" id="A0A0G2I4K3"/>
<gene>
    <name evidence="2" type="ORF">EMCG_08802</name>
</gene>
<reference evidence="3" key="1">
    <citation type="journal article" date="2015" name="PLoS Genet.">
        <title>The dynamic genome and transcriptome of the human fungal pathogen Blastomyces and close relative Emmonsia.</title>
        <authorList>
            <person name="Munoz J.F."/>
            <person name="Gauthier G.M."/>
            <person name="Desjardins C.A."/>
            <person name="Gallo J.E."/>
            <person name="Holder J."/>
            <person name="Sullivan T.D."/>
            <person name="Marty A.J."/>
            <person name="Carmen J.C."/>
            <person name="Chen Z."/>
            <person name="Ding L."/>
            <person name="Gujja S."/>
            <person name="Magrini V."/>
            <person name="Misas E."/>
            <person name="Mitreva M."/>
            <person name="Priest M."/>
            <person name="Saif S."/>
            <person name="Whiston E.A."/>
            <person name="Young S."/>
            <person name="Zeng Q."/>
            <person name="Goldman W.E."/>
            <person name="Mardis E.R."/>
            <person name="Taylor J.W."/>
            <person name="McEwen J.G."/>
            <person name="Clay O.K."/>
            <person name="Klein B.S."/>
            <person name="Cuomo C.A."/>
        </authorList>
    </citation>
    <scope>NUCLEOTIDE SEQUENCE [LARGE SCALE GENOMIC DNA]</scope>
    <source>
        <strain evidence="3">UAMH 3008</strain>
    </source>
</reference>
<protein>
    <submittedName>
        <fullName evidence="2">Uncharacterized protein</fullName>
    </submittedName>
</protein>